<dbReference type="AlphaFoldDB" id="A0A660A738"/>
<feature type="transmembrane region" description="Helical" evidence="1">
    <location>
        <begin position="38"/>
        <end position="61"/>
    </location>
</feature>
<keyword evidence="1" id="KW-0812">Transmembrane</keyword>
<sequence>MQKAFERLTGVDIFSFKYYMVPTGFGYFNGVWVMINEILVNFFFFFLNAVVGFFSLLIRILENIDLYNLYKRYVYDGAKSIWQGFAGSNVGGIGNNSLVSVLLL</sequence>
<keyword evidence="1" id="KW-1133">Transmembrane helix</keyword>
<proteinExistence type="predicted"/>
<evidence type="ECO:0000313" key="2">
    <source>
        <dbReference type="EMBL" id="TNY48383.1"/>
    </source>
</evidence>
<evidence type="ECO:0000313" key="3">
    <source>
        <dbReference type="Proteomes" id="UP000316580"/>
    </source>
</evidence>
<reference evidence="2 3" key="1">
    <citation type="submission" date="2019-05" db="EMBL/GenBank/DDBJ databases">
        <title>Novel genomic isolates of S.pyogenes and S.dysgalactiae subsp. equisimilis associated to necrotising fasciitis (NSTI).</title>
        <authorList>
            <person name="Barrantes I."/>
        </authorList>
    </citation>
    <scope>NUCLEOTIDE SEQUENCE [LARGE SCALE GENOMIC DNA]</scope>
    <source>
        <strain evidence="2 3">SPY6028</strain>
    </source>
</reference>
<feature type="non-terminal residue" evidence="2">
    <location>
        <position position="104"/>
    </location>
</feature>
<dbReference type="EMBL" id="VCID01000407">
    <property type="protein sequence ID" value="TNY48383.1"/>
    <property type="molecule type" value="Genomic_DNA"/>
</dbReference>
<gene>
    <name evidence="2" type="ORF">FGO82_01910</name>
</gene>
<organism evidence="2 3">
    <name type="scientific">Streptococcus pyogenes</name>
    <dbReference type="NCBI Taxonomy" id="1314"/>
    <lineage>
        <taxon>Bacteria</taxon>
        <taxon>Bacillati</taxon>
        <taxon>Bacillota</taxon>
        <taxon>Bacilli</taxon>
        <taxon>Lactobacillales</taxon>
        <taxon>Streptococcaceae</taxon>
        <taxon>Streptococcus</taxon>
    </lineage>
</organism>
<comment type="caution">
    <text evidence="2">The sequence shown here is derived from an EMBL/GenBank/DDBJ whole genome shotgun (WGS) entry which is preliminary data.</text>
</comment>
<evidence type="ECO:0000256" key="1">
    <source>
        <dbReference type="SAM" id="Phobius"/>
    </source>
</evidence>
<dbReference type="Proteomes" id="UP000316580">
    <property type="component" value="Unassembled WGS sequence"/>
</dbReference>
<keyword evidence="1" id="KW-0472">Membrane</keyword>
<name>A0A660A738_STRPY</name>
<protein>
    <submittedName>
        <fullName evidence="2">Conjugal transfer protein</fullName>
    </submittedName>
</protein>
<accession>A0A660A738</accession>